<gene>
    <name evidence="1" type="ORF">BpHYR1_038958</name>
</gene>
<evidence type="ECO:0000313" key="1">
    <source>
        <dbReference type="EMBL" id="RNA19863.1"/>
    </source>
</evidence>
<evidence type="ECO:0000313" key="2">
    <source>
        <dbReference type="Proteomes" id="UP000276133"/>
    </source>
</evidence>
<sequence>MAIHTALLMPNANNKHNFHLKGKHSEKALESQKIKASMVLRDKLLVRLELANDLASPDLHYTKILSNIKSFISHLNSEGLLTNYLVIINKILKEKRRLRISAYIFYLVFPRKLNVE</sequence>
<protein>
    <submittedName>
        <fullName evidence="1">Uncharacterized protein</fullName>
    </submittedName>
</protein>
<reference evidence="1 2" key="1">
    <citation type="journal article" date="2018" name="Sci. Rep.">
        <title>Genomic signatures of local adaptation to the degree of environmental predictability in rotifers.</title>
        <authorList>
            <person name="Franch-Gras L."/>
            <person name="Hahn C."/>
            <person name="Garcia-Roger E.M."/>
            <person name="Carmona M.J."/>
            <person name="Serra M."/>
            <person name="Gomez A."/>
        </authorList>
    </citation>
    <scope>NUCLEOTIDE SEQUENCE [LARGE SCALE GENOMIC DNA]</scope>
    <source>
        <strain evidence="1">HYR1</strain>
    </source>
</reference>
<keyword evidence="2" id="KW-1185">Reference proteome</keyword>
<dbReference type="AlphaFoldDB" id="A0A3M7R8B4"/>
<accession>A0A3M7R8B4</accession>
<comment type="caution">
    <text evidence="1">The sequence shown here is derived from an EMBL/GenBank/DDBJ whole genome shotgun (WGS) entry which is preliminary data.</text>
</comment>
<organism evidence="1 2">
    <name type="scientific">Brachionus plicatilis</name>
    <name type="common">Marine rotifer</name>
    <name type="synonym">Brachionus muelleri</name>
    <dbReference type="NCBI Taxonomy" id="10195"/>
    <lineage>
        <taxon>Eukaryota</taxon>
        <taxon>Metazoa</taxon>
        <taxon>Spiralia</taxon>
        <taxon>Gnathifera</taxon>
        <taxon>Rotifera</taxon>
        <taxon>Eurotatoria</taxon>
        <taxon>Monogononta</taxon>
        <taxon>Pseudotrocha</taxon>
        <taxon>Ploima</taxon>
        <taxon>Brachionidae</taxon>
        <taxon>Brachionus</taxon>
    </lineage>
</organism>
<proteinExistence type="predicted"/>
<name>A0A3M7R8B4_BRAPC</name>
<dbReference type="EMBL" id="REGN01003964">
    <property type="protein sequence ID" value="RNA19863.1"/>
    <property type="molecule type" value="Genomic_DNA"/>
</dbReference>
<dbReference type="Proteomes" id="UP000276133">
    <property type="component" value="Unassembled WGS sequence"/>
</dbReference>